<dbReference type="EMBL" id="CVRI01000036">
    <property type="protein sequence ID" value="CRK93107.1"/>
    <property type="molecule type" value="Genomic_DNA"/>
</dbReference>
<feature type="transmembrane region" description="Helical" evidence="12">
    <location>
        <begin position="724"/>
        <end position="746"/>
    </location>
</feature>
<feature type="transmembrane region" description="Helical" evidence="12">
    <location>
        <begin position="148"/>
        <end position="169"/>
    </location>
</feature>
<dbReference type="OrthoDB" id="6429739at2759"/>
<evidence type="ECO:0000256" key="6">
    <source>
        <dbReference type="ARBA" id="ARBA00022781"/>
    </source>
</evidence>
<organism evidence="13 14">
    <name type="scientific">Clunio marinus</name>
    <dbReference type="NCBI Taxonomy" id="568069"/>
    <lineage>
        <taxon>Eukaryota</taxon>
        <taxon>Metazoa</taxon>
        <taxon>Ecdysozoa</taxon>
        <taxon>Arthropoda</taxon>
        <taxon>Hexapoda</taxon>
        <taxon>Insecta</taxon>
        <taxon>Pterygota</taxon>
        <taxon>Neoptera</taxon>
        <taxon>Endopterygota</taxon>
        <taxon>Diptera</taxon>
        <taxon>Nematocera</taxon>
        <taxon>Chironomoidea</taxon>
        <taxon>Chironomidae</taxon>
        <taxon>Clunio</taxon>
    </lineage>
</organism>
<dbReference type="PANTHER" id="PTHR21522">
    <property type="entry name" value="PROTON CHANNEL OTOP"/>
    <property type="match status" value="1"/>
</dbReference>
<evidence type="ECO:0000256" key="11">
    <source>
        <dbReference type="SAM" id="MobiDB-lite"/>
    </source>
</evidence>
<evidence type="ECO:0000256" key="7">
    <source>
        <dbReference type="ARBA" id="ARBA00022989"/>
    </source>
</evidence>
<evidence type="ECO:0000256" key="8">
    <source>
        <dbReference type="ARBA" id="ARBA00023065"/>
    </source>
</evidence>
<dbReference type="Pfam" id="PF03189">
    <property type="entry name" value="Otopetrin"/>
    <property type="match status" value="1"/>
</dbReference>
<feature type="compositionally biased region" description="Basic residues" evidence="11">
    <location>
        <begin position="221"/>
        <end position="230"/>
    </location>
</feature>
<proteinExistence type="inferred from homology"/>
<keyword evidence="6" id="KW-0375">Hydrogen ion transport</keyword>
<evidence type="ECO:0000256" key="10">
    <source>
        <dbReference type="ARBA" id="ARBA00023303"/>
    </source>
</evidence>
<evidence type="ECO:0000256" key="3">
    <source>
        <dbReference type="ARBA" id="ARBA00022448"/>
    </source>
</evidence>
<keyword evidence="10" id="KW-0407">Ion channel</keyword>
<reference evidence="13 14" key="1">
    <citation type="submission" date="2015-04" db="EMBL/GenBank/DDBJ databases">
        <authorList>
            <person name="Syromyatnikov M.Y."/>
            <person name="Popov V.N."/>
        </authorList>
    </citation>
    <scope>NUCLEOTIDE SEQUENCE [LARGE SCALE GENOMIC DNA]</scope>
</reference>
<feature type="transmembrane region" description="Helical" evidence="12">
    <location>
        <begin position="869"/>
        <end position="888"/>
    </location>
</feature>
<evidence type="ECO:0000313" key="13">
    <source>
        <dbReference type="EMBL" id="CRK93107.1"/>
    </source>
</evidence>
<name>A0A1J1HYS4_9DIPT</name>
<comment type="subcellular location">
    <subcellularLocation>
        <location evidence="1">Cell membrane</location>
        <topology evidence="1">Multi-pass membrane protein</topology>
    </subcellularLocation>
</comment>
<feature type="transmembrane region" description="Helical" evidence="12">
    <location>
        <begin position="900"/>
        <end position="919"/>
    </location>
</feature>
<evidence type="ECO:0000256" key="2">
    <source>
        <dbReference type="ARBA" id="ARBA00006513"/>
    </source>
</evidence>
<dbReference type="PANTHER" id="PTHR21522:SF62">
    <property type="entry name" value="OTOPETRIN-LIKE A, ISOFORM C"/>
    <property type="match status" value="1"/>
</dbReference>
<evidence type="ECO:0000256" key="1">
    <source>
        <dbReference type="ARBA" id="ARBA00004651"/>
    </source>
</evidence>
<accession>A0A1J1HYS4</accession>
<evidence type="ECO:0000256" key="4">
    <source>
        <dbReference type="ARBA" id="ARBA00022475"/>
    </source>
</evidence>
<keyword evidence="3" id="KW-0813">Transport</keyword>
<dbReference type="GO" id="GO:0015252">
    <property type="term" value="F:proton channel activity"/>
    <property type="evidence" value="ECO:0007669"/>
    <property type="project" value="InterPro"/>
</dbReference>
<feature type="transmembrane region" description="Helical" evidence="12">
    <location>
        <begin position="752"/>
        <end position="775"/>
    </location>
</feature>
<keyword evidence="5 12" id="KW-0812">Transmembrane</keyword>
<evidence type="ECO:0000313" key="14">
    <source>
        <dbReference type="Proteomes" id="UP000183832"/>
    </source>
</evidence>
<evidence type="ECO:0000256" key="5">
    <source>
        <dbReference type="ARBA" id="ARBA00022692"/>
    </source>
</evidence>
<comment type="similarity">
    <text evidence="2">Belongs to the otopetrin family.</text>
</comment>
<feature type="transmembrane region" description="Helical" evidence="12">
    <location>
        <begin position="827"/>
        <end position="848"/>
    </location>
</feature>
<keyword evidence="14" id="KW-1185">Reference proteome</keyword>
<keyword evidence="8" id="KW-0406">Ion transport</keyword>
<dbReference type="Proteomes" id="UP000183832">
    <property type="component" value="Unassembled WGS sequence"/>
</dbReference>
<evidence type="ECO:0000256" key="9">
    <source>
        <dbReference type="ARBA" id="ARBA00023136"/>
    </source>
</evidence>
<feature type="transmembrane region" description="Helical" evidence="12">
    <location>
        <begin position="352"/>
        <end position="370"/>
    </location>
</feature>
<feature type="transmembrane region" description="Helical" evidence="12">
    <location>
        <begin position="382"/>
        <end position="401"/>
    </location>
</feature>
<evidence type="ECO:0000256" key="12">
    <source>
        <dbReference type="SAM" id="Phobius"/>
    </source>
</evidence>
<feature type="transmembrane region" description="Helical" evidence="12">
    <location>
        <begin position="185"/>
        <end position="205"/>
    </location>
</feature>
<keyword evidence="4" id="KW-1003">Cell membrane</keyword>
<sequence>MLLKENEKFLRIYAPKAEFDDFTSLFSYCLYSSLSILYTQFYSCHCAINSSQQTVIELEIKRIAISLRALDVPLNQRIKLNADGYHTSPTHQRTPLVPRDLGEDFNLDCDDEISRPLDSRKPKNAKNIRSSGYGYYEYFECKRKRTSLFIVTSLVYALLLIVICVSYVISDVTTHQLPVMYYEGFFTYLYGASILFLLYVFCFLLQESTCCSGGKQPKAPKEKKPKKQKPKKPDPNEKAETAEAKPEEKAGKSSGKDKEKGGKPSPYQEVYPKKKRDLVRAQSSFQETQPEAEAAVSPRQRKRKTTQDAHGSFFLRVGAIAFGLGSLIYIGLEFGSFFEVPFDSPCHQILRGVNPLLQMIFTFMQMYFIFMNSRLNIHRFKVLARFGLMHVVATNICVWIRTLVLEAQKEITAYYLDRVNEPEENQFAENLRQHTLIHAGMTMGTELGPAPPDAEWISKPSRSLNMPGISAEDSPGHLLDRLIRSTISSNIPTTTLISTTTPASTTFLPTTTSTSFVETTTAARNFFQSGFNAINSGFNNLKDSILDTETTTPKPVVYERPVFSLGDSAESFSTSEPGFLDGFISTVANKLGSISDLRPDPTSNIDHEFESLNEKFNILPRAEAFRGLSTFPPFHLNATSCERNNILGTTVPDSTPYLYPFIIEYSLIGAVVIYVMWKHIGRYPKFSQDEDLEHRLEVMLSRRAVALAQSNSGRVDCVGASKGLFFGLLMLVGSMICLILFFVLVRHEQFRIMAYYLADASHGILMILAILAILIGFCRVTSLKFRCEESTNLNDILLRVSAFGLFLYSVFSVIAGALNAHKDDQNLLVTITSSIAIFQVILQLLFIADVSRRRVHLPEHDRTKPGRQIVTFLLICNISMIAIYTFEAQKVMANPVQKDFYGFITWALIQRVTLPLCIFHRFHSAVTLAEVWKTTYKARLE</sequence>
<feature type="region of interest" description="Disordered" evidence="11">
    <location>
        <begin position="282"/>
        <end position="307"/>
    </location>
</feature>
<keyword evidence="9 12" id="KW-0472">Membrane</keyword>
<gene>
    <name evidence="13" type="primary">similar to Otopetrin-3</name>
    <name evidence="13" type="ORF">CLUMA_CG006518</name>
</gene>
<feature type="transmembrane region" description="Helical" evidence="12">
    <location>
        <begin position="313"/>
        <end position="332"/>
    </location>
</feature>
<feature type="compositionally biased region" description="Basic and acidic residues" evidence="11">
    <location>
        <begin position="231"/>
        <end position="262"/>
    </location>
</feature>
<protein>
    <submittedName>
        <fullName evidence="13">CLUMA_CG006518, isoform B</fullName>
    </submittedName>
</protein>
<dbReference type="GO" id="GO:0005886">
    <property type="term" value="C:plasma membrane"/>
    <property type="evidence" value="ECO:0007669"/>
    <property type="project" value="UniProtKB-SubCell"/>
</dbReference>
<feature type="region of interest" description="Disordered" evidence="11">
    <location>
        <begin position="213"/>
        <end position="269"/>
    </location>
</feature>
<dbReference type="AlphaFoldDB" id="A0A1J1HYS4"/>
<feature type="transmembrane region" description="Helical" evidence="12">
    <location>
        <begin position="796"/>
        <end position="815"/>
    </location>
</feature>
<dbReference type="InterPro" id="IPR004878">
    <property type="entry name" value="Otopetrin"/>
</dbReference>
<keyword evidence="7 12" id="KW-1133">Transmembrane helix</keyword>
<feature type="transmembrane region" description="Helical" evidence="12">
    <location>
        <begin position="657"/>
        <end position="677"/>
    </location>
</feature>